<dbReference type="GO" id="GO:0009061">
    <property type="term" value="P:anaerobic respiration"/>
    <property type="evidence" value="ECO:0007669"/>
    <property type="project" value="TreeGrafter"/>
</dbReference>
<accession>A0A3B1BVG4</accession>
<evidence type="ECO:0000256" key="2">
    <source>
        <dbReference type="ARBA" id="ARBA00001966"/>
    </source>
</evidence>
<dbReference type="EC" id="1.12.99.6" evidence="14"/>
<dbReference type="GO" id="GO:0016020">
    <property type="term" value="C:membrane"/>
    <property type="evidence" value="ECO:0007669"/>
    <property type="project" value="TreeGrafter"/>
</dbReference>
<dbReference type="InterPro" id="IPR037024">
    <property type="entry name" value="NiFe_Hase_small_N_sf"/>
</dbReference>
<dbReference type="GO" id="GO:0051538">
    <property type="term" value="F:3 iron, 4 sulfur cluster binding"/>
    <property type="evidence" value="ECO:0007669"/>
    <property type="project" value="UniProtKB-KW"/>
</dbReference>
<evidence type="ECO:0000256" key="7">
    <source>
        <dbReference type="ARBA" id="ARBA00022729"/>
    </source>
</evidence>
<evidence type="ECO:0000256" key="5">
    <source>
        <dbReference type="ARBA" id="ARBA00022485"/>
    </source>
</evidence>
<dbReference type="InterPro" id="IPR027394">
    <property type="entry name" value="Cytochrome-c3_hydrogenase_C"/>
</dbReference>
<name>A0A3B1BVG4_9ZZZZ</name>
<dbReference type="GO" id="GO:0030313">
    <property type="term" value="C:cell envelope"/>
    <property type="evidence" value="ECO:0007669"/>
    <property type="project" value="UniProtKB-SubCell"/>
</dbReference>
<dbReference type="EMBL" id="UOGC01000073">
    <property type="protein sequence ID" value="VAX18541.1"/>
    <property type="molecule type" value="Genomic_DNA"/>
</dbReference>
<dbReference type="PROSITE" id="PS51318">
    <property type="entry name" value="TAT"/>
    <property type="match status" value="1"/>
</dbReference>
<organism evidence="14">
    <name type="scientific">hydrothermal vent metagenome</name>
    <dbReference type="NCBI Taxonomy" id="652676"/>
    <lineage>
        <taxon>unclassified sequences</taxon>
        <taxon>metagenomes</taxon>
        <taxon>ecological metagenomes</taxon>
    </lineage>
</organism>
<evidence type="ECO:0000256" key="1">
    <source>
        <dbReference type="ARBA" id="ARBA00001927"/>
    </source>
</evidence>
<dbReference type="Gene3D" id="3.40.50.700">
    <property type="entry name" value="NADH:ubiquinone oxidoreductase-like, 20kDa subunit"/>
    <property type="match status" value="1"/>
</dbReference>
<comment type="subcellular location">
    <subcellularLocation>
        <location evidence="3">Cell envelope</location>
    </subcellularLocation>
</comment>
<keyword evidence="8 14" id="KW-0560">Oxidoreductase</keyword>
<evidence type="ECO:0000256" key="11">
    <source>
        <dbReference type="ARBA" id="ARBA00023291"/>
    </source>
</evidence>
<dbReference type="InterPro" id="IPR006311">
    <property type="entry name" value="TAT_signal"/>
</dbReference>
<dbReference type="SUPFAM" id="SSF56770">
    <property type="entry name" value="HydA/Nqo6-like"/>
    <property type="match status" value="1"/>
</dbReference>
<evidence type="ECO:0000259" key="12">
    <source>
        <dbReference type="Pfam" id="PF01058"/>
    </source>
</evidence>
<gene>
    <name evidence="14" type="ORF">MNBD_NITROSPINAE01-1177</name>
</gene>
<evidence type="ECO:0000256" key="4">
    <source>
        <dbReference type="ARBA" id="ARBA00006605"/>
    </source>
</evidence>
<dbReference type="GO" id="GO:0008901">
    <property type="term" value="F:ferredoxin hydrogenase activity"/>
    <property type="evidence" value="ECO:0007669"/>
    <property type="project" value="InterPro"/>
</dbReference>
<comment type="cofactor">
    <cofactor evidence="2">
        <name>[4Fe-4S] cluster</name>
        <dbReference type="ChEBI" id="CHEBI:49883"/>
    </cofactor>
</comment>
<keyword evidence="10" id="KW-0411">Iron-sulfur</keyword>
<dbReference type="AlphaFoldDB" id="A0A3B1BVG4"/>
<keyword evidence="11" id="KW-0003">3Fe-4S</keyword>
<dbReference type="GO" id="GO:0033748">
    <property type="term" value="F:hydrogenase (acceptor) activity"/>
    <property type="evidence" value="ECO:0007669"/>
    <property type="project" value="UniProtKB-EC"/>
</dbReference>
<dbReference type="InterPro" id="IPR006137">
    <property type="entry name" value="NADH_UbQ_OxRdtase-like_20kDa"/>
</dbReference>
<evidence type="ECO:0000256" key="6">
    <source>
        <dbReference type="ARBA" id="ARBA00022723"/>
    </source>
</evidence>
<dbReference type="Pfam" id="PF01058">
    <property type="entry name" value="Oxidored_q6"/>
    <property type="match status" value="1"/>
</dbReference>
<dbReference type="GO" id="GO:0051539">
    <property type="term" value="F:4 iron, 4 sulfur cluster binding"/>
    <property type="evidence" value="ECO:0007669"/>
    <property type="project" value="UniProtKB-KW"/>
</dbReference>
<dbReference type="PANTHER" id="PTHR30013">
    <property type="entry name" value="NIFE / NIFESE HYDROGENASE SMALL SUBUNIT FAMILY MEMBER"/>
    <property type="match status" value="1"/>
</dbReference>
<dbReference type="NCBIfam" id="TIGR00391">
    <property type="entry name" value="hydA"/>
    <property type="match status" value="1"/>
</dbReference>
<reference evidence="14" key="1">
    <citation type="submission" date="2018-06" db="EMBL/GenBank/DDBJ databases">
        <authorList>
            <person name="Zhirakovskaya E."/>
        </authorList>
    </citation>
    <scope>NUCLEOTIDE SEQUENCE</scope>
</reference>
<dbReference type="GO" id="GO:0009375">
    <property type="term" value="C:ferredoxin hydrogenase complex"/>
    <property type="evidence" value="ECO:0007669"/>
    <property type="project" value="InterPro"/>
</dbReference>
<dbReference type="GO" id="GO:0044569">
    <property type="term" value="C:[Ni-Fe] hydrogenase complex"/>
    <property type="evidence" value="ECO:0007669"/>
    <property type="project" value="TreeGrafter"/>
</dbReference>
<dbReference type="PIRSF" id="PIRSF000310">
    <property type="entry name" value="NiFe_hyd_ssu"/>
    <property type="match status" value="1"/>
</dbReference>
<dbReference type="PANTHER" id="PTHR30013:SF7">
    <property type="entry name" value="HYDROGENASE-2 SMALL CHAIN"/>
    <property type="match status" value="1"/>
</dbReference>
<evidence type="ECO:0000256" key="3">
    <source>
        <dbReference type="ARBA" id="ARBA00004196"/>
    </source>
</evidence>
<feature type="domain" description="Cytochrome-c3 hydrogenase C-terminal" evidence="13">
    <location>
        <begin position="241"/>
        <end position="324"/>
    </location>
</feature>
<comment type="cofactor">
    <cofactor evidence="1">
        <name>[3Fe-4S] cluster</name>
        <dbReference type="ChEBI" id="CHEBI:21137"/>
    </cofactor>
</comment>
<feature type="domain" description="NADH:ubiquinone oxidoreductase-like 20kDa subunit" evidence="12">
    <location>
        <begin position="70"/>
        <end position="221"/>
    </location>
</feature>
<dbReference type="PRINTS" id="PR00614">
    <property type="entry name" value="NIHGNASESMLL"/>
</dbReference>
<sequence length="375" mass="40068">MCRVKKEYSSKTVDDRLGILESLDRREFLNFCAKITATLGLASAFIPRVAEAIEQGTRKPSVIWLHFAECTADSEAFIRSTYPSTEELLLNILSVDYHETLMAASGEAAEGALRSAMAENKGKYLAVCEGAIPMATPPGPAGVPGGYLTLAGKTGIELAHEVLKDAAAVVCVGTCSSFGGVQAQRPNPTGAVGVEEATGIATLKIPGCPHNVINSVATIVNYLLLGSLPATDKHGRPLFAFGKRVHDQCQRRAHFDAGQFVEKFGDEGAKQGWCLYKVGCKGPQTYHNCPLVEYNDGCSWPVKGGHPCAGCSEPQFWDNMQPFYERLPDIHLPGVEASADKVGFTLVGGAAVGVAAHAAYTFANRKKFDGTLKDE</sequence>
<dbReference type="GO" id="GO:0046872">
    <property type="term" value="F:metal ion binding"/>
    <property type="evidence" value="ECO:0007669"/>
    <property type="project" value="UniProtKB-KW"/>
</dbReference>
<dbReference type="GO" id="GO:0009055">
    <property type="term" value="F:electron transfer activity"/>
    <property type="evidence" value="ECO:0007669"/>
    <property type="project" value="TreeGrafter"/>
</dbReference>
<proteinExistence type="inferred from homology"/>
<comment type="similarity">
    <text evidence="4">Belongs to the [NiFe]/[NiFeSe] hydrogenase small subunit family.</text>
</comment>
<keyword evidence="6" id="KW-0479">Metal-binding</keyword>
<evidence type="ECO:0000313" key="14">
    <source>
        <dbReference type="EMBL" id="VAX18541.1"/>
    </source>
</evidence>
<dbReference type="InterPro" id="IPR037148">
    <property type="entry name" value="NiFe-Hase_small_C_sf"/>
</dbReference>
<evidence type="ECO:0000259" key="13">
    <source>
        <dbReference type="Pfam" id="PF14720"/>
    </source>
</evidence>
<evidence type="ECO:0000256" key="10">
    <source>
        <dbReference type="ARBA" id="ARBA00023014"/>
    </source>
</evidence>
<dbReference type="InterPro" id="IPR001821">
    <property type="entry name" value="NiFe_hydrogenase_ssu"/>
</dbReference>
<dbReference type="Gene3D" id="4.10.480.10">
    <property type="entry name" value="Cytochrome-c3 hydrogenase, C-terminal domain"/>
    <property type="match status" value="1"/>
</dbReference>
<keyword evidence="7" id="KW-0732">Signal</keyword>
<keyword evidence="9" id="KW-0408">Iron</keyword>
<protein>
    <submittedName>
        <fullName evidence="14">Uptake [NiFe] hydrogenase, small subunit HyaA</fullName>
        <ecNumber evidence="14">1.12.99.6</ecNumber>
    </submittedName>
</protein>
<keyword evidence="5" id="KW-0004">4Fe-4S</keyword>
<evidence type="ECO:0000256" key="9">
    <source>
        <dbReference type="ARBA" id="ARBA00023004"/>
    </source>
</evidence>
<dbReference type="Pfam" id="PF14720">
    <property type="entry name" value="NiFe_hyd_SSU_C"/>
    <property type="match status" value="1"/>
</dbReference>
<evidence type="ECO:0000256" key="8">
    <source>
        <dbReference type="ARBA" id="ARBA00023002"/>
    </source>
</evidence>